<keyword evidence="1" id="KW-1133">Transmembrane helix</keyword>
<dbReference type="Proteomes" id="UP000176996">
    <property type="component" value="Unassembled WGS sequence"/>
</dbReference>
<keyword evidence="1" id="KW-0812">Transmembrane</keyword>
<evidence type="ECO:0000313" key="3">
    <source>
        <dbReference type="Proteomes" id="UP000176996"/>
    </source>
</evidence>
<protein>
    <submittedName>
        <fullName evidence="2">Uncharacterized protein</fullName>
    </submittedName>
</protein>
<dbReference type="STRING" id="1798471.A3A21_00650"/>
<accession>A0A1F6BTC8</accession>
<dbReference type="EMBL" id="MFKK01000032">
    <property type="protein sequence ID" value="OGG40170.1"/>
    <property type="molecule type" value="Genomic_DNA"/>
</dbReference>
<proteinExistence type="predicted"/>
<sequence length="91" mass="10907">MENLEQKIQKIEERNERVEVDKAWETSWIRRILLAMFTYISIGVYMWAIEITRPWLNAVVPAIAFMLSTLTMPFFKKLWLKNKGRSVRDSE</sequence>
<reference evidence="2 3" key="1">
    <citation type="journal article" date="2016" name="Nat. Commun.">
        <title>Thousands of microbial genomes shed light on interconnected biogeochemical processes in an aquifer system.</title>
        <authorList>
            <person name="Anantharaman K."/>
            <person name="Brown C.T."/>
            <person name="Hug L.A."/>
            <person name="Sharon I."/>
            <person name="Castelle C.J."/>
            <person name="Probst A.J."/>
            <person name="Thomas B.C."/>
            <person name="Singh A."/>
            <person name="Wilkins M.J."/>
            <person name="Karaoz U."/>
            <person name="Brodie E.L."/>
            <person name="Williams K.H."/>
            <person name="Hubbard S.S."/>
            <person name="Banfield J.F."/>
        </authorList>
    </citation>
    <scope>NUCLEOTIDE SEQUENCE [LARGE SCALE GENOMIC DNA]</scope>
</reference>
<feature type="transmembrane region" description="Helical" evidence="1">
    <location>
        <begin position="55"/>
        <end position="75"/>
    </location>
</feature>
<evidence type="ECO:0000256" key="1">
    <source>
        <dbReference type="SAM" id="Phobius"/>
    </source>
</evidence>
<feature type="transmembrane region" description="Helical" evidence="1">
    <location>
        <begin position="32"/>
        <end position="49"/>
    </location>
</feature>
<organism evidence="2 3">
    <name type="scientific">Candidatus Jorgensenbacteria bacterium RIFCSPLOWO2_01_FULL_45_25b</name>
    <dbReference type="NCBI Taxonomy" id="1798471"/>
    <lineage>
        <taxon>Bacteria</taxon>
        <taxon>Candidatus Joergenseniibacteriota</taxon>
    </lineage>
</organism>
<comment type="caution">
    <text evidence="2">The sequence shown here is derived from an EMBL/GenBank/DDBJ whole genome shotgun (WGS) entry which is preliminary data.</text>
</comment>
<keyword evidence="1" id="KW-0472">Membrane</keyword>
<dbReference type="AlphaFoldDB" id="A0A1F6BTC8"/>
<evidence type="ECO:0000313" key="2">
    <source>
        <dbReference type="EMBL" id="OGG40170.1"/>
    </source>
</evidence>
<name>A0A1F6BTC8_9BACT</name>
<gene>
    <name evidence="2" type="ORF">A3A21_00650</name>
</gene>